<reference evidence="1 2" key="1">
    <citation type="journal article" date="2012" name="Genome Biol.">
        <title>Sequencing three crocodilian genomes to illuminate the evolution of archosaurs and amniotes.</title>
        <authorList>
            <person name="St John J.A."/>
            <person name="Braun E.L."/>
            <person name="Isberg S.R."/>
            <person name="Miles L.G."/>
            <person name="Chong A.Y."/>
            <person name="Gongora J."/>
            <person name="Dalzell P."/>
            <person name="Moran C."/>
            <person name="Bed'hom B."/>
            <person name="Abzhanov A."/>
            <person name="Burgess S.C."/>
            <person name="Cooksey A.M."/>
            <person name="Castoe T.A."/>
            <person name="Crawford N.G."/>
            <person name="Densmore L.D."/>
            <person name="Drew J.C."/>
            <person name="Edwards S.V."/>
            <person name="Faircloth B.C."/>
            <person name="Fujita M.K."/>
            <person name="Greenwold M.J."/>
            <person name="Hoffmann F.G."/>
            <person name="Howard J.M."/>
            <person name="Iguchi T."/>
            <person name="Janes D.E."/>
            <person name="Khan S.Y."/>
            <person name="Kohno S."/>
            <person name="de Koning A.J."/>
            <person name="Lance S.L."/>
            <person name="McCarthy F.M."/>
            <person name="McCormack J.E."/>
            <person name="Merchant M.E."/>
            <person name="Peterson D.G."/>
            <person name="Pollock D.D."/>
            <person name="Pourmand N."/>
            <person name="Raney B.J."/>
            <person name="Roessler K.A."/>
            <person name="Sanford J.R."/>
            <person name="Sawyer R.H."/>
            <person name="Schmidt C.J."/>
            <person name="Triplett E.W."/>
            <person name="Tuberville T.D."/>
            <person name="Venegas-Anaya M."/>
            <person name="Howard J.T."/>
            <person name="Jarvis E.D."/>
            <person name="Guillette L.J.Jr."/>
            <person name="Glenn T.C."/>
            <person name="Green R.E."/>
            <person name="Ray D.A."/>
        </authorList>
    </citation>
    <scope>NUCLEOTIDE SEQUENCE [LARGE SCALE GENOMIC DNA]</scope>
    <source>
        <strain evidence="1">KSC_2009_1</strain>
    </source>
</reference>
<dbReference type="AlphaFoldDB" id="A0A151NGX5"/>
<comment type="caution">
    <text evidence="1">The sequence shown here is derived from an EMBL/GenBank/DDBJ whole genome shotgun (WGS) entry which is preliminary data.</text>
</comment>
<sequence>METEKNKEAKLTPMFTMRGKQMAPQGTLSSGLTCSPWIYFNCSAVQHCFCLVSLEWLAELDGSVDTTITLPPIQAPYLAITLNRELS</sequence>
<evidence type="ECO:0000313" key="2">
    <source>
        <dbReference type="Proteomes" id="UP000050525"/>
    </source>
</evidence>
<gene>
    <name evidence="1" type="ORF">Y1Q_0010199</name>
</gene>
<name>A0A151NGX5_ALLMI</name>
<organism evidence="1 2">
    <name type="scientific">Alligator mississippiensis</name>
    <name type="common">American alligator</name>
    <dbReference type="NCBI Taxonomy" id="8496"/>
    <lineage>
        <taxon>Eukaryota</taxon>
        <taxon>Metazoa</taxon>
        <taxon>Chordata</taxon>
        <taxon>Craniata</taxon>
        <taxon>Vertebrata</taxon>
        <taxon>Euteleostomi</taxon>
        <taxon>Archelosauria</taxon>
        <taxon>Archosauria</taxon>
        <taxon>Crocodylia</taxon>
        <taxon>Alligatoridae</taxon>
        <taxon>Alligatorinae</taxon>
        <taxon>Alligator</taxon>
    </lineage>
</organism>
<protein>
    <submittedName>
        <fullName evidence="1">Uncharacterized protein</fullName>
    </submittedName>
</protein>
<dbReference type="EMBL" id="AKHW03003120">
    <property type="protein sequence ID" value="KYO35775.1"/>
    <property type="molecule type" value="Genomic_DNA"/>
</dbReference>
<accession>A0A151NGX5</accession>
<proteinExistence type="predicted"/>
<dbReference type="Proteomes" id="UP000050525">
    <property type="component" value="Unassembled WGS sequence"/>
</dbReference>
<keyword evidence="2" id="KW-1185">Reference proteome</keyword>
<evidence type="ECO:0000313" key="1">
    <source>
        <dbReference type="EMBL" id="KYO35775.1"/>
    </source>
</evidence>